<organism evidence="3 4">
    <name type="scientific">Photinus pyralis</name>
    <name type="common">Common eastern firefly</name>
    <name type="synonym">Lampyris pyralis</name>
    <dbReference type="NCBI Taxonomy" id="7054"/>
    <lineage>
        <taxon>Eukaryota</taxon>
        <taxon>Metazoa</taxon>
        <taxon>Ecdysozoa</taxon>
        <taxon>Arthropoda</taxon>
        <taxon>Hexapoda</taxon>
        <taxon>Insecta</taxon>
        <taxon>Pterygota</taxon>
        <taxon>Neoptera</taxon>
        <taxon>Endopterygota</taxon>
        <taxon>Coleoptera</taxon>
        <taxon>Polyphaga</taxon>
        <taxon>Elateriformia</taxon>
        <taxon>Elateroidea</taxon>
        <taxon>Lampyridae</taxon>
        <taxon>Lampyrinae</taxon>
        <taxon>Photinus</taxon>
    </lineage>
</organism>
<evidence type="ECO:0000313" key="3">
    <source>
        <dbReference type="EMBL" id="KAB0799807.1"/>
    </source>
</evidence>
<feature type="domain" description="DUF4806" evidence="2">
    <location>
        <begin position="234"/>
        <end position="309"/>
    </location>
</feature>
<protein>
    <recommendedName>
        <fullName evidence="2">DUF4806 domain-containing protein</fullName>
    </recommendedName>
</protein>
<comment type="caution">
    <text evidence="3">The sequence shown here is derived from an EMBL/GenBank/DDBJ whole genome shotgun (WGS) entry which is preliminary data.</text>
</comment>
<feature type="region of interest" description="Disordered" evidence="1">
    <location>
        <begin position="80"/>
        <end position="144"/>
    </location>
</feature>
<keyword evidence="4" id="KW-1185">Reference proteome</keyword>
<dbReference type="Pfam" id="PF16064">
    <property type="entry name" value="DUF4806"/>
    <property type="match status" value="1"/>
</dbReference>
<dbReference type="EMBL" id="VVIM01000005">
    <property type="protein sequence ID" value="KAB0799807.1"/>
    <property type="molecule type" value="Genomic_DNA"/>
</dbReference>
<name>A0A5N4AR52_PHOPY</name>
<dbReference type="Proteomes" id="UP000327044">
    <property type="component" value="Unassembled WGS sequence"/>
</dbReference>
<accession>A0A5N4AR52</accession>
<proteinExistence type="predicted"/>
<dbReference type="AlphaFoldDB" id="A0A5N4AR52"/>
<dbReference type="InterPro" id="IPR032071">
    <property type="entry name" value="DUF4806"/>
</dbReference>
<dbReference type="InParanoid" id="A0A5N4AR52"/>
<evidence type="ECO:0000313" key="4">
    <source>
        <dbReference type="Proteomes" id="UP000327044"/>
    </source>
</evidence>
<sequence length="337" mass="39266">MSWTVVEFVETKEVEAVPTKWIFNGQCYWPPQARDKVLHEIKQNSQPNTCWPLYDIRIFKDSTYKDYGIACKKSSNAQFTSDLNTTDDEHVSTKRKTVPSRRYMADSTDSEEDTIVMKKPPVLKYDNQSQRNSKKTSKATTDNNNLHIISNQLVTPSSVGTLSVSEFRPEAVIRSKSTTCSCTCQLHQSKNENMLREILRQLTTMKASLLQFNEDVQKLHGNKTKEFYRENFLNNFHLPINGEMELKELDSYLKSDINFKGTVEDISRIGGSNIYDFVRRSLSVLITDEVAKEYSYYGVKKKKIFKSLRLCDLLLVRTPRRYQYFNYRSRCNIKLEK</sequence>
<reference evidence="3 4" key="1">
    <citation type="journal article" date="2018" name="Elife">
        <title>Firefly genomes illuminate parallel origins of bioluminescence in beetles.</title>
        <authorList>
            <person name="Fallon T.R."/>
            <person name="Lower S.E."/>
            <person name="Chang C.H."/>
            <person name="Bessho-Uehara M."/>
            <person name="Martin G.J."/>
            <person name="Bewick A.J."/>
            <person name="Behringer M."/>
            <person name="Debat H.J."/>
            <person name="Wong I."/>
            <person name="Day J.C."/>
            <person name="Suvorov A."/>
            <person name="Silva C.J."/>
            <person name="Stanger-Hall K.F."/>
            <person name="Hall D.W."/>
            <person name="Schmitz R.J."/>
            <person name="Nelson D.R."/>
            <person name="Lewis S.M."/>
            <person name="Shigenobu S."/>
            <person name="Bybee S.M."/>
            <person name="Larracuente A.M."/>
            <person name="Oba Y."/>
            <person name="Weng J.K."/>
        </authorList>
    </citation>
    <scope>NUCLEOTIDE SEQUENCE [LARGE SCALE GENOMIC DNA]</scope>
    <source>
        <strain evidence="3">1611_PpyrPB1</strain>
        <tissue evidence="3">Whole body</tissue>
    </source>
</reference>
<dbReference type="PANTHER" id="PTHR34153">
    <property type="entry name" value="SI:CH211-262H13.3-RELATED-RELATED"/>
    <property type="match status" value="1"/>
</dbReference>
<gene>
    <name evidence="3" type="ORF">PPYR_07687</name>
</gene>
<dbReference type="PANTHER" id="PTHR34153:SF2">
    <property type="entry name" value="SI:CH211-262H13.3-RELATED"/>
    <property type="match status" value="1"/>
</dbReference>
<evidence type="ECO:0000259" key="2">
    <source>
        <dbReference type="Pfam" id="PF16064"/>
    </source>
</evidence>
<evidence type="ECO:0000256" key="1">
    <source>
        <dbReference type="SAM" id="MobiDB-lite"/>
    </source>
</evidence>